<reference evidence="3" key="1">
    <citation type="journal article" date="2014" name="Int. J. Syst. Evol. Microbiol.">
        <title>Complete genome sequence of Corynebacterium casei LMG S-19264T (=DSM 44701T), isolated from a smear-ripened cheese.</title>
        <authorList>
            <consortium name="US DOE Joint Genome Institute (JGI-PGF)"/>
            <person name="Walter F."/>
            <person name="Albersmeier A."/>
            <person name="Kalinowski J."/>
            <person name="Ruckert C."/>
        </authorList>
    </citation>
    <scope>NUCLEOTIDE SEQUENCE</scope>
    <source>
        <strain evidence="3">VKM B-2935</strain>
    </source>
</reference>
<dbReference type="EMBL" id="BSFN01000006">
    <property type="protein sequence ID" value="GLK89548.1"/>
    <property type="molecule type" value="Genomic_DNA"/>
</dbReference>
<evidence type="ECO:0000313" key="4">
    <source>
        <dbReference type="Proteomes" id="UP001143328"/>
    </source>
</evidence>
<gene>
    <name evidence="3" type="ORF">GCM10017655_26100</name>
</gene>
<dbReference type="GO" id="GO:0052689">
    <property type="term" value="F:carboxylic ester hydrolase activity"/>
    <property type="evidence" value="ECO:0007669"/>
    <property type="project" value="TreeGrafter"/>
</dbReference>
<protein>
    <submittedName>
        <fullName evidence="3">Alpha/beta hydrolase</fullName>
    </submittedName>
</protein>
<dbReference type="PANTHER" id="PTHR43265:SF1">
    <property type="entry name" value="ESTERASE ESTD"/>
    <property type="match status" value="1"/>
</dbReference>
<dbReference type="AlphaFoldDB" id="A0A9W6NG09"/>
<proteinExistence type="predicted"/>
<keyword evidence="1" id="KW-0732">Signal</keyword>
<dbReference type="InterPro" id="IPR053145">
    <property type="entry name" value="AB_hydrolase_Est10"/>
</dbReference>
<dbReference type="Proteomes" id="UP001143328">
    <property type="component" value="Unassembled WGS sequence"/>
</dbReference>
<feature type="signal peptide" evidence="1">
    <location>
        <begin position="1"/>
        <end position="19"/>
    </location>
</feature>
<reference evidence="3" key="2">
    <citation type="submission" date="2023-01" db="EMBL/GenBank/DDBJ databases">
        <authorList>
            <person name="Sun Q."/>
            <person name="Evtushenko L."/>
        </authorList>
    </citation>
    <scope>NUCLEOTIDE SEQUENCE</scope>
    <source>
        <strain evidence="3">VKM B-2935</strain>
    </source>
</reference>
<organism evidence="3 4">
    <name type="scientific">Pseudomonas turukhanskensis</name>
    <dbReference type="NCBI Taxonomy" id="1806536"/>
    <lineage>
        <taxon>Bacteria</taxon>
        <taxon>Pseudomonadati</taxon>
        <taxon>Pseudomonadota</taxon>
        <taxon>Gammaproteobacteria</taxon>
        <taxon>Pseudomonadales</taxon>
        <taxon>Pseudomonadaceae</taxon>
        <taxon>Pseudomonas</taxon>
    </lineage>
</organism>
<accession>A0A9W6NG09</accession>
<dbReference type="Gene3D" id="3.40.50.1820">
    <property type="entry name" value="alpha/beta hydrolase"/>
    <property type="match status" value="1"/>
</dbReference>
<name>A0A9W6NG09_9PSED</name>
<evidence type="ECO:0000259" key="2">
    <source>
        <dbReference type="Pfam" id="PF12146"/>
    </source>
</evidence>
<feature type="domain" description="Serine aminopeptidase S33" evidence="2">
    <location>
        <begin position="81"/>
        <end position="281"/>
    </location>
</feature>
<dbReference type="SUPFAM" id="SSF53474">
    <property type="entry name" value="alpha/beta-Hydrolases"/>
    <property type="match status" value="1"/>
</dbReference>
<keyword evidence="3" id="KW-0378">Hydrolase</keyword>
<dbReference type="InterPro" id="IPR029058">
    <property type="entry name" value="AB_hydrolase_fold"/>
</dbReference>
<comment type="caution">
    <text evidence="3">The sequence shown here is derived from an EMBL/GenBank/DDBJ whole genome shotgun (WGS) entry which is preliminary data.</text>
</comment>
<feature type="chain" id="PRO_5040865394" evidence="1">
    <location>
        <begin position="20"/>
        <end position="318"/>
    </location>
</feature>
<keyword evidence="4" id="KW-1185">Reference proteome</keyword>
<dbReference type="Pfam" id="PF12146">
    <property type="entry name" value="Hydrolase_4"/>
    <property type="match status" value="1"/>
</dbReference>
<evidence type="ECO:0000256" key="1">
    <source>
        <dbReference type="SAM" id="SignalP"/>
    </source>
</evidence>
<sequence length="318" mass="33997">MPRAFVLLLLFFLPALGQAQSFTVLQRPMTLTTATGALHGTLLVPKTDKKVPVVLLIAGSGPTDRNGNNPEGGNNDSLKLLAQTLAKNGIASVRYDKRGIAASRPATPDERDLSVEKYVADAEAWSRKLRDDGRFSTLTLAGHSEGALIATLAAPTAGADAVVSIGGTGRPIDQVLKEQLRDHLPAPLLPQSLWMIDQLKAGKTVDAVPGDLQVLFRPSVQPYLMSLFRQDPVGAFAQLKMPALILQGSHDMQVEVKDAEALKAAKPDAQLVVIAGMNHVLRIVADDPKQQLASYNNPNLPLAGELTERMVAFVSGLK</sequence>
<dbReference type="InterPro" id="IPR022742">
    <property type="entry name" value="Hydrolase_4"/>
</dbReference>
<evidence type="ECO:0000313" key="3">
    <source>
        <dbReference type="EMBL" id="GLK89548.1"/>
    </source>
</evidence>
<dbReference type="PANTHER" id="PTHR43265">
    <property type="entry name" value="ESTERASE ESTD"/>
    <property type="match status" value="1"/>
</dbReference>